<dbReference type="Gene3D" id="3.90.550.10">
    <property type="entry name" value="Spore Coat Polysaccharide Biosynthesis Protein SpsA, Chain A"/>
    <property type="match status" value="1"/>
</dbReference>
<dbReference type="HOGENOM" id="CLU_065567_2_0_6"/>
<dbReference type="InterPro" id="IPR016873">
    <property type="entry name" value="Caps_polysacc_synth_BcbE_prd"/>
</dbReference>
<reference evidence="1 2" key="1">
    <citation type="journal article" date="2011" name="J. Bacteriol.">
        <title>Complete genome sequence of the polycyclic aromatic hydrocarbon-degrading bacterium Alteromonas sp. strain SN2.</title>
        <authorList>
            <person name="Jin H.M."/>
            <person name="Jeong H."/>
            <person name="Moon E.J."/>
            <person name="Math R.K."/>
            <person name="Lee K."/>
            <person name="Kim H.J."/>
            <person name="Jeon C.O."/>
            <person name="Oh T.K."/>
            <person name="Kim J.F."/>
        </authorList>
    </citation>
    <scope>NUCLEOTIDE SEQUENCE [LARGE SCALE GENOMIC DNA]</scope>
    <source>
        <strain evidence="2">JCM 17741 / KACC 18427 / KCTC 11700BP / SN2</strain>
    </source>
</reference>
<keyword evidence="2" id="KW-1185">Reference proteome</keyword>
<dbReference type="RefSeq" id="WP_013786194.1">
    <property type="nucleotide sequence ID" value="NC_015554.1"/>
</dbReference>
<gene>
    <name evidence="1" type="ordered locus">ambt_18945</name>
</gene>
<sequence length="245" mass="28085">MIVIPMAGMSSRFFSAGYSLPKYMLEIEGKTLFDYSVESFSNYFSSELFLFIIRDVYGTKKFVEERIAALAIKNFTIVTVRGETRGQAETVNLGLSECRGFKGSITIFNIDTFRPGFTFPTKNDLGDGYLEVFKGEGANWSYVRPVQNQGTEIDLVREKQPISDLCCTGVYNFSNVEDFTASFEHYTSMPKEFWEKGELYVAPLYNYLISLGKKINYHLIERDEVIFCGTPDEYRTLKRNAVRLK</sequence>
<dbReference type="InterPro" id="IPR029044">
    <property type="entry name" value="Nucleotide-diphossugar_trans"/>
</dbReference>
<name>F5Z649_ALTNA</name>
<dbReference type="PIRSF" id="PIRSF028162">
    <property type="entry name" value="BcbE_prd"/>
    <property type="match status" value="1"/>
</dbReference>
<dbReference type="EMBL" id="CP002339">
    <property type="protein sequence ID" value="AEF05282.1"/>
    <property type="molecule type" value="Genomic_DNA"/>
</dbReference>
<dbReference type="SUPFAM" id="SSF53448">
    <property type="entry name" value="Nucleotide-diphospho-sugar transferases"/>
    <property type="match status" value="1"/>
</dbReference>
<dbReference type="KEGG" id="alt:ambt_18945"/>
<dbReference type="eggNOG" id="COG1209">
    <property type="taxonomic scope" value="Bacteria"/>
</dbReference>
<dbReference type="OrthoDB" id="9788272at2"/>
<evidence type="ECO:0000313" key="1">
    <source>
        <dbReference type="EMBL" id="AEF05282.1"/>
    </source>
</evidence>
<evidence type="ECO:0000313" key="2">
    <source>
        <dbReference type="Proteomes" id="UP000000683"/>
    </source>
</evidence>
<dbReference type="Proteomes" id="UP000000683">
    <property type="component" value="Chromosome"/>
</dbReference>
<protein>
    <recommendedName>
        <fullName evidence="3">Capsular biosynthesis protein</fullName>
    </recommendedName>
</protein>
<accession>F5Z649</accession>
<proteinExistence type="predicted"/>
<dbReference type="CDD" id="cd04183">
    <property type="entry name" value="GT2_BcE_like"/>
    <property type="match status" value="1"/>
</dbReference>
<dbReference type="AlphaFoldDB" id="F5Z649"/>
<evidence type="ECO:0008006" key="3">
    <source>
        <dbReference type="Google" id="ProtNLM"/>
    </source>
</evidence>
<organism evidence="1 2">
    <name type="scientific">Alteromonas naphthalenivorans</name>
    <dbReference type="NCBI Taxonomy" id="715451"/>
    <lineage>
        <taxon>Bacteria</taxon>
        <taxon>Pseudomonadati</taxon>
        <taxon>Pseudomonadota</taxon>
        <taxon>Gammaproteobacteria</taxon>
        <taxon>Alteromonadales</taxon>
        <taxon>Alteromonadaceae</taxon>
        <taxon>Alteromonas/Salinimonas group</taxon>
        <taxon>Alteromonas</taxon>
    </lineage>
</organism>